<dbReference type="GO" id="GO:0015105">
    <property type="term" value="F:arsenite transmembrane transporter activity"/>
    <property type="evidence" value="ECO:0007669"/>
    <property type="project" value="InterPro"/>
</dbReference>
<comment type="similarity">
    <text evidence="2">Belongs to the CitM (TC 2.A.11) transporter family.</text>
</comment>
<reference evidence="11" key="1">
    <citation type="submission" date="2016-10" db="EMBL/GenBank/DDBJ databases">
        <authorList>
            <person name="Varghese N."/>
            <person name="Submissions S."/>
        </authorList>
    </citation>
    <scope>NUCLEOTIDE SEQUENCE [LARGE SCALE GENOMIC DNA]</scope>
    <source>
        <strain evidence="11">ATCC 25963</strain>
    </source>
</reference>
<organism evidence="10 11">
    <name type="scientific">Nannocystis exedens</name>
    <dbReference type="NCBI Taxonomy" id="54"/>
    <lineage>
        <taxon>Bacteria</taxon>
        <taxon>Pseudomonadati</taxon>
        <taxon>Myxococcota</taxon>
        <taxon>Polyangia</taxon>
        <taxon>Nannocystales</taxon>
        <taxon>Nannocystaceae</taxon>
        <taxon>Nannocystis</taxon>
    </lineage>
</organism>
<keyword evidence="7 8" id="KW-0472">Membrane</keyword>
<dbReference type="PANTHER" id="PTHR43302:SF5">
    <property type="entry name" value="TRANSPORTER ARSB-RELATED"/>
    <property type="match status" value="1"/>
</dbReference>
<evidence type="ECO:0000313" key="11">
    <source>
        <dbReference type="Proteomes" id="UP000199400"/>
    </source>
</evidence>
<feature type="transmembrane region" description="Helical" evidence="8">
    <location>
        <begin position="341"/>
        <end position="367"/>
    </location>
</feature>
<dbReference type="Proteomes" id="UP000199400">
    <property type="component" value="Unassembled WGS sequence"/>
</dbReference>
<evidence type="ECO:0000256" key="4">
    <source>
        <dbReference type="ARBA" id="ARBA00022475"/>
    </source>
</evidence>
<evidence type="ECO:0000256" key="2">
    <source>
        <dbReference type="ARBA" id="ARBA00009843"/>
    </source>
</evidence>
<dbReference type="InterPro" id="IPR004680">
    <property type="entry name" value="Cit_transptr-like_dom"/>
</dbReference>
<feature type="transmembrane region" description="Helical" evidence="8">
    <location>
        <begin position="260"/>
        <end position="282"/>
    </location>
</feature>
<feature type="transmembrane region" description="Helical" evidence="8">
    <location>
        <begin position="92"/>
        <end position="125"/>
    </location>
</feature>
<feature type="transmembrane region" description="Helical" evidence="8">
    <location>
        <begin position="387"/>
        <end position="408"/>
    </location>
</feature>
<evidence type="ECO:0000256" key="8">
    <source>
        <dbReference type="SAM" id="Phobius"/>
    </source>
</evidence>
<evidence type="ECO:0000259" key="9">
    <source>
        <dbReference type="Pfam" id="PF03600"/>
    </source>
</evidence>
<evidence type="ECO:0000256" key="1">
    <source>
        <dbReference type="ARBA" id="ARBA00004651"/>
    </source>
</evidence>
<feature type="transmembrane region" description="Helical" evidence="8">
    <location>
        <begin position="26"/>
        <end position="45"/>
    </location>
</feature>
<keyword evidence="3" id="KW-0813">Transport</keyword>
<dbReference type="EMBL" id="FOMX01000015">
    <property type="protein sequence ID" value="SFE54128.1"/>
    <property type="molecule type" value="Genomic_DNA"/>
</dbReference>
<dbReference type="GO" id="GO:0005886">
    <property type="term" value="C:plasma membrane"/>
    <property type="evidence" value="ECO:0007669"/>
    <property type="project" value="UniProtKB-SubCell"/>
</dbReference>
<dbReference type="Pfam" id="PF03600">
    <property type="entry name" value="CitMHS"/>
    <property type="match status" value="1"/>
</dbReference>
<dbReference type="PRINTS" id="PR00758">
    <property type="entry name" value="ARSENICPUMP"/>
</dbReference>
<dbReference type="RefSeq" id="WP_170135474.1">
    <property type="nucleotide sequence ID" value="NZ_FOMX01000015.1"/>
</dbReference>
<evidence type="ECO:0000256" key="5">
    <source>
        <dbReference type="ARBA" id="ARBA00022692"/>
    </source>
</evidence>
<feature type="transmembrane region" description="Helical" evidence="8">
    <location>
        <begin position="303"/>
        <end position="321"/>
    </location>
</feature>
<gene>
    <name evidence="10" type="ORF">SAMN02745121_04617</name>
</gene>
<protein>
    <submittedName>
        <fullName evidence="10">Transporter, YbiR family</fullName>
    </submittedName>
</protein>
<feature type="transmembrane region" description="Helical" evidence="8">
    <location>
        <begin position="52"/>
        <end position="72"/>
    </location>
</feature>
<proteinExistence type="inferred from homology"/>
<evidence type="ECO:0000256" key="3">
    <source>
        <dbReference type="ARBA" id="ARBA00022448"/>
    </source>
</evidence>
<evidence type="ECO:0000256" key="7">
    <source>
        <dbReference type="ARBA" id="ARBA00023136"/>
    </source>
</evidence>
<feature type="transmembrane region" description="Helical" evidence="8">
    <location>
        <begin position="217"/>
        <end position="240"/>
    </location>
</feature>
<accession>A0A1I2BE23</accession>
<dbReference type="InterPro" id="IPR000802">
    <property type="entry name" value="Arsenical_pump_ArsB"/>
</dbReference>
<comment type="subcellular location">
    <subcellularLocation>
        <location evidence="1">Cell membrane</location>
        <topology evidence="1">Multi-pass membrane protein</topology>
    </subcellularLocation>
</comment>
<keyword evidence="6 8" id="KW-1133">Transmembrane helix</keyword>
<keyword evidence="4" id="KW-1003">Cell membrane</keyword>
<dbReference type="AlphaFoldDB" id="A0A1I2BE23"/>
<name>A0A1I2BE23_9BACT</name>
<feature type="domain" description="Citrate transporter-like" evidence="9">
    <location>
        <begin position="13"/>
        <end position="353"/>
    </location>
</feature>
<evidence type="ECO:0000313" key="10">
    <source>
        <dbReference type="EMBL" id="SFE54128.1"/>
    </source>
</evidence>
<feature type="transmembrane region" description="Helical" evidence="8">
    <location>
        <begin position="175"/>
        <end position="196"/>
    </location>
</feature>
<dbReference type="STRING" id="54.SAMN02745121_04617"/>
<sequence>MTAVVVAVFAFTYVLIAARRLRVLPIGRPAGALLGAFLMVAVGALRPADSYAAIDGDTILLLFAMMALVAYVERAGFFEWAAARAIARARTPVGLLVAVAALAGAMSALFVNDAVCVFLTPLVVVACQKARLPLGPYLIATATSANLGSAATLVGNPQNMIVGGLSGLSFAGFSALAAPAAALALAINIGLLLLYYRRDLGGGPLAPVPSTSFDRARLARVVVVVVGVVVAFFAGAHLGYAALGGVVALVLIEREDPQAIFARVDWTLLVFFAALFVVVAGLETTGLVDAAWAALGPRLGHDGVAGVSALSLLYLLGSNLVSNVPMVLLAAPHVAADGSTFAWVLLGFVTTVAGNLTLIGSVANIIVAEKAAGAHELGFFEYLRFGLVSTVVVLLVCVPALVVLARAIGT</sequence>
<evidence type="ECO:0000256" key="6">
    <source>
        <dbReference type="ARBA" id="ARBA00022989"/>
    </source>
</evidence>
<dbReference type="PANTHER" id="PTHR43302">
    <property type="entry name" value="TRANSPORTER ARSB-RELATED"/>
    <property type="match status" value="1"/>
</dbReference>
<keyword evidence="5 8" id="KW-0812">Transmembrane</keyword>
<keyword evidence="11" id="KW-1185">Reference proteome</keyword>